<feature type="compositionally biased region" description="Pro residues" evidence="1">
    <location>
        <begin position="367"/>
        <end position="386"/>
    </location>
</feature>
<name>A0ABR3AEA7_9AGAR</name>
<evidence type="ECO:0000313" key="3">
    <source>
        <dbReference type="Proteomes" id="UP001437256"/>
    </source>
</evidence>
<feature type="region of interest" description="Disordered" evidence="1">
    <location>
        <begin position="315"/>
        <end position="480"/>
    </location>
</feature>
<evidence type="ECO:0000313" key="2">
    <source>
        <dbReference type="EMBL" id="KAL0072261.1"/>
    </source>
</evidence>
<feature type="compositionally biased region" description="Low complexity" evidence="1">
    <location>
        <begin position="403"/>
        <end position="425"/>
    </location>
</feature>
<evidence type="ECO:0000256" key="1">
    <source>
        <dbReference type="SAM" id="MobiDB-lite"/>
    </source>
</evidence>
<accession>A0ABR3AEA7</accession>
<sequence>MFNKDETARCDSAVHNKNFFLPSVTFKAGNQLFQLPKFIFPTSETFDKRYRVSDHPVVLSDCTPEHFEAFLTVLLHPLASIFPNSGLFPYDHPSHQPLKVETILSALDLATKWGFEETREELRDKAKYLINSASQKITLGKRYGLLPWFREGLEELVRSDEDIGLEDAEAIGMAFALRVYHARSRYARLRLAAVGEESAVLDDRESLSNAIEQVFATEIESFSVSPLNDTSQSVEEPVTLHEDAMPPIDTGNDSPSFVSVAAEINSSTVGSDTSTFESVDRNDYSTDEEFYTRPPSVFVEESVFGDSVLTEGSFVDETTTTASEEPTIDKADKLTIQPVASVADDDAATTPRPPTFEEESTTVSSKSPPPVSRPLDFPSPPSPPTMPVVITQVRPASAPPLKSPIKPSISAAHTTTSVTTTANATQDKSTVQPPPTKSPVTQVKASPPHLFVPPQVRPPTPAANKPSKGNSVSPSAPRRDDALVRDILRCVLDPQLPMQSRVAIGVPKTCNNASSECNNSLRCDPCCLREARNFQAKGLVPKANTAKGQVFLDLHLRPSGSGGMTTMAETLRYIPKKNCNKSNKNCGEKKRCQKCCENGIREMLERGDII</sequence>
<organism evidence="2 3">
    <name type="scientific">Marasmius tenuissimus</name>
    <dbReference type="NCBI Taxonomy" id="585030"/>
    <lineage>
        <taxon>Eukaryota</taxon>
        <taxon>Fungi</taxon>
        <taxon>Dikarya</taxon>
        <taxon>Basidiomycota</taxon>
        <taxon>Agaricomycotina</taxon>
        <taxon>Agaricomycetes</taxon>
        <taxon>Agaricomycetidae</taxon>
        <taxon>Agaricales</taxon>
        <taxon>Marasmiineae</taxon>
        <taxon>Marasmiaceae</taxon>
        <taxon>Marasmius</taxon>
    </lineage>
</organism>
<reference evidence="2 3" key="1">
    <citation type="submission" date="2024-05" db="EMBL/GenBank/DDBJ databases">
        <title>A draft genome resource for the thread blight pathogen Marasmius tenuissimus strain MS-2.</title>
        <authorList>
            <person name="Yulfo-Soto G.E."/>
            <person name="Baruah I.K."/>
            <person name="Amoako-Attah I."/>
            <person name="Bukari Y."/>
            <person name="Meinhardt L.W."/>
            <person name="Bailey B.A."/>
            <person name="Cohen S.P."/>
        </authorList>
    </citation>
    <scope>NUCLEOTIDE SEQUENCE [LARGE SCALE GENOMIC DNA]</scope>
    <source>
        <strain evidence="2 3">MS-2</strain>
    </source>
</reference>
<dbReference type="Proteomes" id="UP001437256">
    <property type="component" value="Unassembled WGS sequence"/>
</dbReference>
<protein>
    <recommendedName>
        <fullName evidence="4">BTB domain-containing protein</fullName>
    </recommendedName>
</protein>
<evidence type="ECO:0008006" key="4">
    <source>
        <dbReference type="Google" id="ProtNLM"/>
    </source>
</evidence>
<keyword evidence="3" id="KW-1185">Reference proteome</keyword>
<dbReference type="EMBL" id="JBBXMP010000001">
    <property type="protein sequence ID" value="KAL0072261.1"/>
    <property type="molecule type" value="Genomic_DNA"/>
</dbReference>
<gene>
    <name evidence="2" type="ORF">AAF712_000023</name>
</gene>
<comment type="caution">
    <text evidence="2">The sequence shown here is derived from an EMBL/GenBank/DDBJ whole genome shotgun (WGS) entry which is preliminary data.</text>
</comment>
<proteinExistence type="predicted"/>